<dbReference type="Pfam" id="PF04116">
    <property type="entry name" value="FA_hydroxylase"/>
    <property type="match status" value="1"/>
</dbReference>
<evidence type="ECO:0000259" key="7">
    <source>
        <dbReference type="Pfam" id="PF04116"/>
    </source>
</evidence>
<comment type="subcellular location">
    <subcellularLocation>
        <location evidence="1">Membrane</location>
        <topology evidence="1">Multi-pass membrane protein</topology>
    </subcellularLocation>
</comment>
<evidence type="ECO:0000256" key="6">
    <source>
        <dbReference type="SAM" id="Phobius"/>
    </source>
</evidence>
<keyword evidence="4 6" id="KW-1133">Transmembrane helix</keyword>
<evidence type="ECO:0000313" key="10">
    <source>
        <dbReference type="Proteomes" id="UP000825729"/>
    </source>
</evidence>
<sequence length="261" mass="30623">MGGGTNHKARLSSIHMPQWRKKRKDEGRREKMEEEKLHRTLHHHYLYSLYHAHHHSSIATEPISSVVHPFAEILSYYILFSIPQLLMLFTGTASHLAFVAYLTYIDFMNNMGYCNFELVPNWVFKVFPPLKCFMYTPSFHSLHHTQFRTNYSLFMPLYDYMYGTVDRSSDALYEKSLKGEKEIPQNWLPRRVMSGWRVGGIVHALEGWDGHECGREVLEPDRVWKAALGHGFLPLIHIRYSMASPNLVEISPTVYVWHRKI</sequence>
<evidence type="ECO:0008006" key="11">
    <source>
        <dbReference type="Google" id="ProtNLM"/>
    </source>
</evidence>
<evidence type="ECO:0000256" key="1">
    <source>
        <dbReference type="ARBA" id="ARBA00004141"/>
    </source>
</evidence>
<comment type="caution">
    <text evidence="9">The sequence shown here is derived from an EMBL/GenBank/DDBJ whole genome shotgun (WGS) entry which is preliminary data.</text>
</comment>
<evidence type="ECO:0000256" key="3">
    <source>
        <dbReference type="ARBA" id="ARBA00022692"/>
    </source>
</evidence>
<evidence type="ECO:0000256" key="2">
    <source>
        <dbReference type="ARBA" id="ARBA00009324"/>
    </source>
</evidence>
<name>A0AAV7DYQ8_ARIFI</name>
<reference evidence="9 10" key="1">
    <citation type="submission" date="2021-07" db="EMBL/GenBank/DDBJ databases">
        <title>The Aristolochia fimbriata genome: insights into angiosperm evolution, floral development and chemical biosynthesis.</title>
        <authorList>
            <person name="Jiao Y."/>
        </authorList>
    </citation>
    <scope>NUCLEOTIDE SEQUENCE [LARGE SCALE GENOMIC DNA]</scope>
    <source>
        <strain evidence="9">IBCAS-2021</strain>
        <tissue evidence="9">Leaf</tissue>
    </source>
</reference>
<dbReference type="InterPro" id="IPR006694">
    <property type="entry name" value="Fatty_acid_hydroxylase"/>
</dbReference>
<keyword evidence="10" id="KW-1185">Reference proteome</keyword>
<feature type="domain" description="Very-long-chain aldehyde decarbonylase CER1-like C-terminal" evidence="8">
    <location>
        <begin position="185"/>
        <end position="234"/>
    </location>
</feature>
<evidence type="ECO:0000256" key="4">
    <source>
        <dbReference type="ARBA" id="ARBA00022989"/>
    </source>
</evidence>
<evidence type="ECO:0000259" key="8">
    <source>
        <dbReference type="Pfam" id="PF12076"/>
    </source>
</evidence>
<accession>A0AAV7DYQ8</accession>
<evidence type="ECO:0000256" key="5">
    <source>
        <dbReference type="ARBA" id="ARBA00023136"/>
    </source>
</evidence>
<dbReference type="InterPro" id="IPR021940">
    <property type="entry name" value="CER1-like_C"/>
</dbReference>
<gene>
    <name evidence="9" type="ORF">H6P81_020403</name>
</gene>
<comment type="similarity">
    <text evidence="2">Belongs to the sterol desaturase family.</text>
</comment>
<organism evidence="9 10">
    <name type="scientific">Aristolochia fimbriata</name>
    <name type="common">White veined hardy Dutchman's pipe vine</name>
    <dbReference type="NCBI Taxonomy" id="158543"/>
    <lineage>
        <taxon>Eukaryota</taxon>
        <taxon>Viridiplantae</taxon>
        <taxon>Streptophyta</taxon>
        <taxon>Embryophyta</taxon>
        <taxon>Tracheophyta</taxon>
        <taxon>Spermatophyta</taxon>
        <taxon>Magnoliopsida</taxon>
        <taxon>Magnoliidae</taxon>
        <taxon>Piperales</taxon>
        <taxon>Aristolochiaceae</taxon>
        <taxon>Aristolochia</taxon>
    </lineage>
</organism>
<keyword evidence="5 6" id="KW-0472">Membrane</keyword>
<dbReference type="Pfam" id="PF12076">
    <property type="entry name" value="CER1-like_C"/>
    <property type="match status" value="1"/>
</dbReference>
<dbReference type="AlphaFoldDB" id="A0AAV7DYQ8"/>
<feature type="transmembrane region" description="Helical" evidence="6">
    <location>
        <begin position="74"/>
        <end position="102"/>
    </location>
</feature>
<dbReference type="EMBL" id="JAINDJ010000008">
    <property type="protein sequence ID" value="KAG9440238.1"/>
    <property type="molecule type" value="Genomic_DNA"/>
</dbReference>
<dbReference type="GO" id="GO:0016491">
    <property type="term" value="F:oxidoreductase activity"/>
    <property type="evidence" value="ECO:0007669"/>
    <property type="project" value="InterPro"/>
</dbReference>
<feature type="domain" description="Fatty acid hydroxylase" evidence="7">
    <location>
        <begin position="37"/>
        <end position="164"/>
    </location>
</feature>
<dbReference type="GO" id="GO:0016020">
    <property type="term" value="C:membrane"/>
    <property type="evidence" value="ECO:0007669"/>
    <property type="project" value="UniProtKB-SubCell"/>
</dbReference>
<evidence type="ECO:0000313" key="9">
    <source>
        <dbReference type="EMBL" id="KAG9440238.1"/>
    </source>
</evidence>
<dbReference type="GO" id="GO:0008610">
    <property type="term" value="P:lipid biosynthetic process"/>
    <property type="evidence" value="ECO:0007669"/>
    <property type="project" value="InterPro"/>
</dbReference>
<dbReference type="InterPro" id="IPR050307">
    <property type="entry name" value="Sterol_Desaturase_Related"/>
</dbReference>
<protein>
    <recommendedName>
        <fullName evidence="11">Aldehyde oxygenase (deformylating)</fullName>
    </recommendedName>
</protein>
<keyword evidence="3 6" id="KW-0812">Transmembrane</keyword>
<dbReference type="Proteomes" id="UP000825729">
    <property type="component" value="Unassembled WGS sequence"/>
</dbReference>
<dbReference type="PANTHER" id="PTHR11863">
    <property type="entry name" value="STEROL DESATURASE"/>
    <property type="match status" value="1"/>
</dbReference>
<proteinExistence type="inferred from homology"/>
<dbReference type="GO" id="GO:0005506">
    <property type="term" value="F:iron ion binding"/>
    <property type="evidence" value="ECO:0007669"/>
    <property type="project" value="InterPro"/>
</dbReference>